<name>A0A2C6JW82_9APIC</name>
<evidence type="ECO:0000313" key="3">
    <source>
        <dbReference type="Proteomes" id="UP000221165"/>
    </source>
</evidence>
<feature type="region of interest" description="Disordered" evidence="1">
    <location>
        <begin position="1"/>
        <end position="20"/>
    </location>
</feature>
<feature type="compositionally biased region" description="Basic and acidic residues" evidence="1">
    <location>
        <begin position="614"/>
        <end position="631"/>
    </location>
</feature>
<protein>
    <submittedName>
        <fullName evidence="2">Uncharacterized protein</fullName>
    </submittedName>
</protein>
<evidence type="ECO:0000313" key="2">
    <source>
        <dbReference type="EMBL" id="PHJ18961.1"/>
    </source>
</evidence>
<dbReference type="AlphaFoldDB" id="A0A2C6JW82"/>
<feature type="region of interest" description="Disordered" evidence="1">
    <location>
        <begin position="266"/>
        <end position="286"/>
    </location>
</feature>
<evidence type="ECO:0000256" key="1">
    <source>
        <dbReference type="SAM" id="MobiDB-lite"/>
    </source>
</evidence>
<feature type="region of interest" description="Disordered" evidence="1">
    <location>
        <begin position="751"/>
        <end position="912"/>
    </location>
</feature>
<feature type="region of interest" description="Disordered" evidence="1">
    <location>
        <begin position="364"/>
        <end position="470"/>
    </location>
</feature>
<feature type="compositionally biased region" description="Basic and acidic residues" evidence="1">
    <location>
        <begin position="525"/>
        <end position="546"/>
    </location>
</feature>
<dbReference type="Proteomes" id="UP000221165">
    <property type="component" value="Unassembled WGS sequence"/>
</dbReference>
<organism evidence="2 3">
    <name type="scientific">Cystoisospora suis</name>
    <dbReference type="NCBI Taxonomy" id="483139"/>
    <lineage>
        <taxon>Eukaryota</taxon>
        <taxon>Sar</taxon>
        <taxon>Alveolata</taxon>
        <taxon>Apicomplexa</taxon>
        <taxon>Conoidasida</taxon>
        <taxon>Coccidia</taxon>
        <taxon>Eucoccidiorida</taxon>
        <taxon>Eimeriorina</taxon>
        <taxon>Sarcocystidae</taxon>
        <taxon>Cystoisospora</taxon>
    </lineage>
</organism>
<gene>
    <name evidence="2" type="ORF">CSUI_007222</name>
</gene>
<feature type="compositionally biased region" description="Basic and acidic residues" evidence="1">
    <location>
        <begin position="412"/>
        <end position="423"/>
    </location>
</feature>
<reference evidence="2 3" key="1">
    <citation type="journal article" date="2017" name="Int. J. Parasitol.">
        <title>The genome of the protozoan parasite Cystoisospora suis and a reverse vaccinology approach to identify vaccine candidates.</title>
        <authorList>
            <person name="Palmieri N."/>
            <person name="Shrestha A."/>
            <person name="Ruttkowski B."/>
            <person name="Beck T."/>
            <person name="Vogl C."/>
            <person name="Tomley F."/>
            <person name="Blake D.P."/>
            <person name="Joachim A."/>
        </authorList>
    </citation>
    <scope>NUCLEOTIDE SEQUENCE [LARGE SCALE GENOMIC DNA]</scope>
    <source>
        <strain evidence="2 3">Wien I</strain>
    </source>
</reference>
<feature type="compositionally biased region" description="Basic and acidic residues" evidence="1">
    <location>
        <begin position="364"/>
        <end position="385"/>
    </location>
</feature>
<comment type="caution">
    <text evidence="2">The sequence shown here is derived from an EMBL/GenBank/DDBJ whole genome shotgun (WGS) entry which is preliminary data.</text>
</comment>
<feature type="compositionally biased region" description="Polar residues" evidence="1">
    <location>
        <begin position="754"/>
        <end position="763"/>
    </location>
</feature>
<dbReference type="RefSeq" id="XP_067920663.1">
    <property type="nucleotide sequence ID" value="XM_068067372.1"/>
</dbReference>
<feature type="compositionally biased region" description="Basic and acidic residues" evidence="1">
    <location>
        <begin position="461"/>
        <end position="470"/>
    </location>
</feature>
<proteinExistence type="predicted"/>
<accession>A0A2C6JW82</accession>
<feature type="region of interest" description="Disordered" evidence="1">
    <location>
        <begin position="598"/>
        <end position="631"/>
    </location>
</feature>
<feature type="region of interest" description="Disordered" evidence="1">
    <location>
        <begin position="522"/>
        <end position="546"/>
    </location>
</feature>
<feature type="region of interest" description="Disordered" evidence="1">
    <location>
        <begin position="990"/>
        <end position="1016"/>
    </location>
</feature>
<dbReference type="VEuPathDB" id="ToxoDB:CSUI_007222"/>
<feature type="compositionally biased region" description="Basic and acidic residues" evidence="1">
    <location>
        <begin position="784"/>
        <end position="795"/>
    </location>
</feature>
<dbReference type="OrthoDB" id="333711at2759"/>
<dbReference type="GeneID" id="94430583"/>
<sequence>FSWGRDGHGQETDYNAVDRDLKADKEGWDRYPEVKNLVQEQLKHLRFDAALSTIAASYGPWSSYRVSSPRNDSPSLRSCLPSSPSFFSDSLPAPSRPYSPASFAAASSRSESPTVPPFSQLLRPFRVRGSLGCFGPLDLNDGSLRSCASLSERKKQAAAQLFNRLLETCAFRATLPIVTKAFVNSLPVDILHDAVRELRRSFKGSQEEEKPLRSSMHFPGILSPQFPPEEGGKEVGDCLHSKELAGREKQGGGECWRERTARADTVEGSETRNVLKNPEKRGQDEEETAVNLGDLFYKGTLCRLPPEMLSQSSLPGPQRKPRSLVRSLFEALDYFSRVLDVDRWVTSSTYSCLVALWRSRRENKDEGIGTESTRAEVEDTEKEGGGGRSLQRNRKQCRESERETIQTSQGGRTDKVDGREHGRYGQLHRAGVRDKDEYVADAPCGRDAVPASPKETFATGTRKDTSAERLEKRELTTLLLGYLMRTPDTSSSSGSPCVLPSCSDDGQGGIDTVPDAIQQMTTGLPKEKGVNEKGRSKEAKRERKDARLDSRPLFVDAAEERIPSAFRMELKRRRLQRCLELLCQASCGEALARLDTEETGKNRRASVPKNLTAEAHKKQRDNTRDSGEAEEYEKVMLKKEAVIEETKDSPFSLGFSGDTRTHIIILGAAVALGDEEGNRIAREQLLLIDKKTRFLRFPPTSHREKAKKEEDRVDETSDLEWIQILQPQFIRLLRERRLLLLKKPSVLHVVPSCDTASSDSTEFINGGDRLPEDSISFCHAASGNREERRRGETEAGRQPTPQEDAESAEKTRHNGRSSSVNQKKPDEEQREMADKELSARNEQALTGKEENGQRQQTGGKGEEAAKVCSASQPEDSSRTDMEREKDEESGRDIEEQSRREDEKDEIDSERLPATSHIPRVLADAFLVAVKEAEACARDKHRHGASLFRVGKLGQKAEQADRSGSCSPCMLTCTDGVLCGGRNFVLQPEKTNRRERQKGVHTGAPKMQTETKEDVERTRLKSKEREQAMTAFKHACGFHATEPYSHLGSDEPDTGCDKAQEAAFFPQKMDIHSTGQTRPEKDTAKAEKMNETEKSKGAARRSSSVVIHAEVDCLAKVPTDASKGCYVCIVELDAYGIGYESAHPCPMCLQSLQHRGVTGAFYSTPLGLRAAAIAPKQESEKRLDPPPPLILAAQAATRKSKRLACMRTE</sequence>
<feature type="compositionally biased region" description="Basic and acidic residues" evidence="1">
    <location>
        <begin position="823"/>
        <end position="839"/>
    </location>
</feature>
<dbReference type="EMBL" id="MIGC01003747">
    <property type="protein sequence ID" value="PHJ18961.1"/>
    <property type="molecule type" value="Genomic_DNA"/>
</dbReference>
<feature type="compositionally biased region" description="Basic and acidic residues" evidence="1">
    <location>
        <begin position="875"/>
        <end position="901"/>
    </location>
</feature>
<feature type="compositionally biased region" description="Basic and acidic residues" evidence="1">
    <location>
        <begin position="1077"/>
        <end position="1095"/>
    </location>
</feature>
<feature type="region of interest" description="Disordered" evidence="1">
    <location>
        <begin position="202"/>
        <end position="234"/>
    </location>
</feature>
<feature type="region of interest" description="Disordered" evidence="1">
    <location>
        <begin position="1068"/>
        <end position="1100"/>
    </location>
</feature>
<feature type="non-terminal residue" evidence="2">
    <location>
        <position position="1"/>
    </location>
</feature>
<feature type="compositionally biased region" description="Basic and acidic residues" evidence="1">
    <location>
        <begin position="202"/>
        <end position="212"/>
    </location>
</feature>
<keyword evidence="3" id="KW-1185">Reference proteome</keyword>